<comment type="caution">
    <text evidence="1">The sequence shown here is derived from an EMBL/GenBank/DDBJ whole genome shotgun (WGS) entry which is preliminary data.</text>
</comment>
<accession>A0ABV7XPV7</accession>
<name>A0ABV7XPV7_9FLAO</name>
<evidence type="ECO:0000313" key="1">
    <source>
        <dbReference type="EMBL" id="MFC3754702.1"/>
    </source>
</evidence>
<organism evidence="1 2">
    <name type="scientific">Chryseobacterium tructae</name>
    <dbReference type="NCBI Taxonomy" id="1037380"/>
    <lineage>
        <taxon>Bacteria</taxon>
        <taxon>Pseudomonadati</taxon>
        <taxon>Bacteroidota</taxon>
        <taxon>Flavobacteriia</taxon>
        <taxon>Flavobacteriales</taxon>
        <taxon>Weeksellaceae</taxon>
        <taxon>Chryseobacterium group</taxon>
        <taxon>Chryseobacterium</taxon>
    </lineage>
</organism>
<evidence type="ECO:0000313" key="2">
    <source>
        <dbReference type="Proteomes" id="UP001595735"/>
    </source>
</evidence>
<dbReference type="EMBL" id="JBHRYO010000001">
    <property type="protein sequence ID" value="MFC3754702.1"/>
    <property type="molecule type" value="Genomic_DNA"/>
</dbReference>
<sequence>MKKYCSFLLLFILNFYFSQQTDGFRLIKEKYESDIQKIKNEYLDQVSKVPLRKQAKMALKKDRELYDREVKRDQEYQKELEKLQASYPIADSNLITPKDDEVDNLPKYPDGMDAFKKEVINNFNSEAVTGKGTIQCSVIFIIEKDGSIITAKGFGENQNFNRQAELAVLLTQKKWEPCLKNGQPQRSRMRVPLTLNFD</sequence>
<gene>
    <name evidence="1" type="ORF">ACFONJ_01775</name>
</gene>
<dbReference type="Proteomes" id="UP001595735">
    <property type="component" value="Unassembled WGS sequence"/>
</dbReference>
<keyword evidence="2" id="KW-1185">Reference proteome</keyword>
<dbReference type="RefSeq" id="WP_290301952.1">
    <property type="nucleotide sequence ID" value="NZ_JAUFQR010000003.1"/>
</dbReference>
<proteinExistence type="predicted"/>
<reference evidence="2" key="1">
    <citation type="journal article" date="2019" name="Int. J. Syst. Evol. Microbiol.">
        <title>The Global Catalogue of Microorganisms (GCM) 10K type strain sequencing project: providing services to taxonomists for standard genome sequencing and annotation.</title>
        <authorList>
            <consortium name="The Broad Institute Genomics Platform"/>
            <consortium name="The Broad Institute Genome Sequencing Center for Infectious Disease"/>
            <person name="Wu L."/>
            <person name="Ma J."/>
        </authorList>
    </citation>
    <scope>NUCLEOTIDE SEQUENCE [LARGE SCALE GENOMIC DNA]</scope>
    <source>
        <strain evidence="2">CECT 7798</strain>
    </source>
</reference>
<protein>
    <recommendedName>
        <fullName evidence="3">TonB C-terminal domain-containing protein</fullName>
    </recommendedName>
</protein>
<evidence type="ECO:0008006" key="3">
    <source>
        <dbReference type="Google" id="ProtNLM"/>
    </source>
</evidence>